<accession>K1XK09</accession>
<sequence length="99" mass="11666">MYFITYDLIPHGQTRDLQWIDISWVKSTTIIRYKTTRWSEIVGDYHGVMQAARWTAEKFTPKEQKSPNAQYHTNQFDGEIGMPLPDSKFRDGKSIPRDK</sequence>
<evidence type="ECO:0000256" key="1">
    <source>
        <dbReference type="SAM" id="MobiDB-lite"/>
    </source>
</evidence>
<reference evidence="2" key="1">
    <citation type="journal article" date="2012" name="Science">
        <title>Fermentation, hydrogen, and sulfur metabolism in multiple uncultivated bacterial phyla.</title>
        <authorList>
            <person name="Wrighton K.C."/>
            <person name="Thomas B.C."/>
            <person name="Sharon I."/>
            <person name="Miller C.S."/>
            <person name="Castelle C.J."/>
            <person name="VerBerkmoes N.C."/>
            <person name="Wilkins M.J."/>
            <person name="Hettich R.L."/>
            <person name="Lipton M.S."/>
            <person name="Williams K.H."/>
            <person name="Long P.E."/>
            <person name="Banfield J.F."/>
        </authorList>
    </citation>
    <scope>NUCLEOTIDE SEQUENCE [LARGE SCALE GENOMIC DNA]</scope>
</reference>
<feature type="compositionally biased region" description="Polar residues" evidence="1">
    <location>
        <begin position="66"/>
        <end position="76"/>
    </location>
</feature>
<dbReference type="EMBL" id="AMFJ01036029">
    <property type="protein sequence ID" value="EKD25556.1"/>
    <property type="molecule type" value="Genomic_DNA"/>
</dbReference>
<name>K1XK09_9BACT</name>
<comment type="caution">
    <text evidence="2">The sequence shown here is derived from an EMBL/GenBank/DDBJ whole genome shotgun (WGS) entry which is preliminary data.</text>
</comment>
<dbReference type="AlphaFoldDB" id="K1XK09"/>
<organism evidence="2">
    <name type="scientific">uncultured bacterium</name>
    <name type="common">gcode 4</name>
    <dbReference type="NCBI Taxonomy" id="1234023"/>
    <lineage>
        <taxon>Bacteria</taxon>
        <taxon>environmental samples</taxon>
    </lineage>
</organism>
<evidence type="ECO:0000313" key="2">
    <source>
        <dbReference type="EMBL" id="EKD25556.1"/>
    </source>
</evidence>
<feature type="compositionally biased region" description="Basic and acidic residues" evidence="1">
    <location>
        <begin position="87"/>
        <end position="99"/>
    </location>
</feature>
<proteinExistence type="predicted"/>
<protein>
    <submittedName>
        <fullName evidence="2">Uncharacterized protein</fullName>
    </submittedName>
</protein>
<gene>
    <name evidence="2" type="ORF">ACD_80C00022G0002</name>
</gene>
<feature type="region of interest" description="Disordered" evidence="1">
    <location>
        <begin position="60"/>
        <end position="99"/>
    </location>
</feature>